<dbReference type="OrthoDB" id="5379420at2759"/>
<dbReference type="InterPro" id="IPR011990">
    <property type="entry name" value="TPR-like_helical_dom_sf"/>
</dbReference>
<reference evidence="1 2" key="1">
    <citation type="journal article" date="2011" name="Cell">
        <title>Insight into structure and assembly of the nuclear pore complex by utilizing the genome of a eukaryotic thermophile.</title>
        <authorList>
            <person name="Amlacher S."/>
            <person name="Sarges P."/>
            <person name="Flemming D."/>
            <person name="van Noort V."/>
            <person name="Kunze R."/>
            <person name="Devos D.P."/>
            <person name="Arumugam M."/>
            <person name="Bork P."/>
            <person name="Hurt E."/>
        </authorList>
    </citation>
    <scope>NUCLEOTIDE SEQUENCE [LARGE SCALE GENOMIC DNA]</scope>
    <source>
        <strain evidence="2">DSM 1495 / CBS 144.50 / IMI 039719</strain>
    </source>
</reference>
<evidence type="ECO:0000313" key="1">
    <source>
        <dbReference type="EMBL" id="EGS20727.1"/>
    </source>
</evidence>
<evidence type="ECO:0000313" key="2">
    <source>
        <dbReference type="Proteomes" id="UP000008066"/>
    </source>
</evidence>
<organism evidence="2">
    <name type="scientific">Chaetomium thermophilum (strain DSM 1495 / CBS 144.50 / IMI 039719)</name>
    <name type="common">Thermochaetoides thermophila</name>
    <dbReference type="NCBI Taxonomy" id="759272"/>
    <lineage>
        <taxon>Eukaryota</taxon>
        <taxon>Fungi</taxon>
        <taxon>Dikarya</taxon>
        <taxon>Ascomycota</taxon>
        <taxon>Pezizomycotina</taxon>
        <taxon>Sordariomycetes</taxon>
        <taxon>Sordariomycetidae</taxon>
        <taxon>Sordariales</taxon>
        <taxon>Chaetomiaceae</taxon>
        <taxon>Thermochaetoides</taxon>
    </lineage>
</organism>
<dbReference type="KEGG" id="cthr:CTHT_0025630"/>
<dbReference type="RefSeq" id="XP_006693023.1">
    <property type="nucleotide sequence ID" value="XM_006692960.1"/>
</dbReference>
<dbReference type="HOGENOM" id="CLU_669024_0_0_1"/>
<dbReference type="OMA" id="WDLEVRT"/>
<dbReference type="Proteomes" id="UP000008066">
    <property type="component" value="Unassembled WGS sequence"/>
</dbReference>
<dbReference type="STRING" id="759272.G0S611"/>
<dbReference type="GeneID" id="18256601"/>
<keyword evidence="2" id="KW-1185">Reference proteome</keyword>
<gene>
    <name evidence="1" type="ORF">CTHT_0025630</name>
</gene>
<dbReference type="AlphaFoldDB" id="G0S611"/>
<dbReference type="EMBL" id="GL988041">
    <property type="protein sequence ID" value="EGS20727.1"/>
    <property type="molecule type" value="Genomic_DNA"/>
</dbReference>
<protein>
    <submittedName>
        <fullName evidence="1">Uncharacterized protein</fullName>
    </submittedName>
</protein>
<name>G0S611_CHATD</name>
<dbReference type="Gene3D" id="1.25.40.10">
    <property type="entry name" value="Tetratricopeptide repeat domain"/>
    <property type="match status" value="1"/>
</dbReference>
<accession>G0S611</accession>
<sequence>MPRKTLAAAQPAPLLRQQRNYAKRRLVPLRRAKPSYSIPNAVGNAASNPSGNPNLLFGESWIPPLSFWEEYASAQPLPPDLTAQLLYDAAKHYCNLATNLNSAWKGELQRVHDIDPYTLHHAGIALLPMMQINESAKLGFHMLRTASSMGYAPSTISLIRMITQLSPEAYAKQRPLIGPVEAHLKQILIRNPLDSDALTVQGLLYLRDGDKTRALTVFDSALSVSGMAGGERVVRAPLSSNADPKSEDDVVYRAPRFTYEGVCHIKRGTILLSLGRRDEALAAFNIAALELGLADGYTEVAKLLPRSDPQRKTYLLKAAQADNWEAVELLMRDELEVAVDESRDVGERMDATSWAMEWASMQPSKEKSRQFQKEVMDLIKVSFDKAST</sequence>
<dbReference type="eggNOG" id="ENOG502R8TH">
    <property type="taxonomic scope" value="Eukaryota"/>
</dbReference>
<dbReference type="SUPFAM" id="SSF48452">
    <property type="entry name" value="TPR-like"/>
    <property type="match status" value="1"/>
</dbReference>
<proteinExistence type="predicted"/>